<accession>A0A834SEV7</accession>
<keyword evidence="2" id="KW-1185">Reference proteome</keyword>
<dbReference type="AlphaFoldDB" id="A0A834SEV7"/>
<evidence type="ECO:0000313" key="2">
    <source>
        <dbReference type="Proteomes" id="UP000634136"/>
    </source>
</evidence>
<protein>
    <submittedName>
        <fullName evidence="1">Uncharacterized protein</fullName>
    </submittedName>
</protein>
<gene>
    <name evidence="1" type="ORF">G2W53_041128</name>
</gene>
<sequence>MVVKGARLSALARRKLRPAPLEPQEALASMRRSALQGAPLMPFFHTEACALGSWMKRRIRFKKKTPAKEILNKKTQP</sequence>
<evidence type="ECO:0000313" key="1">
    <source>
        <dbReference type="EMBL" id="KAF7802017.1"/>
    </source>
</evidence>
<dbReference type="Proteomes" id="UP000634136">
    <property type="component" value="Unassembled WGS sequence"/>
</dbReference>
<reference evidence="1" key="1">
    <citation type="submission" date="2020-09" db="EMBL/GenBank/DDBJ databases">
        <title>Genome-Enabled Discovery of Anthraquinone Biosynthesis in Senna tora.</title>
        <authorList>
            <person name="Kang S.-H."/>
            <person name="Pandey R.P."/>
            <person name="Lee C.-M."/>
            <person name="Sim J.-S."/>
            <person name="Jeong J.-T."/>
            <person name="Choi B.-S."/>
            <person name="Jung M."/>
            <person name="Ginzburg D."/>
            <person name="Zhao K."/>
            <person name="Won S.Y."/>
            <person name="Oh T.-J."/>
            <person name="Yu Y."/>
            <person name="Kim N.-H."/>
            <person name="Lee O.R."/>
            <person name="Lee T.-H."/>
            <person name="Bashyal P."/>
            <person name="Kim T.-S."/>
            <person name="Lee W.-H."/>
            <person name="Kawkins C."/>
            <person name="Kim C.-K."/>
            <person name="Kim J.S."/>
            <person name="Ahn B.O."/>
            <person name="Rhee S.Y."/>
            <person name="Sohng J.K."/>
        </authorList>
    </citation>
    <scope>NUCLEOTIDE SEQUENCE</scope>
    <source>
        <tissue evidence="1">Leaf</tissue>
    </source>
</reference>
<name>A0A834SEV7_9FABA</name>
<comment type="caution">
    <text evidence="1">The sequence shown here is derived from an EMBL/GenBank/DDBJ whole genome shotgun (WGS) entry which is preliminary data.</text>
</comment>
<organism evidence="1 2">
    <name type="scientific">Senna tora</name>
    <dbReference type="NCBI Taxonomy" id="362788"/>
    <lineage>
        <taxon>Eukaryota</taxon>
        <taxon>Viridiplantae</taxon>
        <taxon>Streptophyta</taxon>
        <taxon>Embryophyta</taxon>
        <taxon>Tracheophyta</taxon>
        <taxon>Spermatophyta</taxon>
        <taxon>Magnoliopsida</taxon>
        <taxon>eudicotyledons</taxon>
        <taxon>Gunneridae</taxon>
        <taxon>Pentapetalae</taxon>
        <taxon>rosids</taxon>
        <taxon>fabids</taxon>
        <taxon>Fabales</taxon>
        <taxon>Fabaceae</taxon>
        <taxon>Caesalpinioideae</taxon>
        <taxon>Cassia clade</taxon>
        <taxon>Senna</taxon>
    </lineage>
</organism>
<dbReference type="EMBL" id="JAAIUW010000013">
    <property type="protein sequence ID" value="KAF7802017.1"/>
    <property type="molecule type" value="Genomic_DNA"/>
</dbReference>
<proteinExistence type="predicted"/>